<evidence type="ECO:0000256" key="1">
    <source>
        <dbReference type="SAM" id="MobiDB-lite"/>
    </source>
</evidence>
<dbReference type="AlphaFoldDB" id="J9WDX0"/>
<sequence length="75" mass="7873">MGPIHVVITNAACREDGAKSDRQNSTPATTQVEPLQTVHPGPSQAVTARWVHGSMKTHATNAALPYGGLGRRIAS</sequence>
<dbReference type="Proteomes" id="UP000007329">
    <property type="component" value="Chromosome"/>
</dbReference>
<reference evidence="2 3" key="2">
    <citation type="journal article" date="2012" name="Nucleic Acids Res.">
        <title>Massive gene acquisitions in Mycobacterium indicus pranii provide a perspective on mycobacterial evolution.</title>
        <authorList>
            <person name="Saini V."/>
            <person name="Raghuvanshi S."/>
            <person name="Khurana J.P."/>
            <person name="Ahmed N."/>
            <person name="Hasnain S.E."/>
            <person name="Tyagi A.K."/>
            <person name="Tyagi A.K."/>
        </authorList>
    </citation>
    <scope>NUCLEOTIDE SEQUENCE [LARGE SCALE GENOMIC DNA]</scope>
    <source>
        <strain evidence="2">MTCC 9506</strain>
    </source>
</reference>
<name>J9WDX0_MYCIP</name>
<organism evidence="2 3">
    <name type="scientific">Mycobacterium indicus pranii (strain DSM 45239 / MTCC 9506)</name>
    <dbReference type="NCBI Taxonomy" id="1232724"/>
    <lineage>
        <taxon>Bacteria</taxon>
        <taxon>Bacillati</taxon>
        <taxon>Actinomycetota</taxon>
        <taxon>Actinomycetes</taxon>
        <taxon>Mycobacteriales</taxon>
        <taxon>Mycobacteriaceae</taxon>
        <taxon>Mycobacterium</taxon>
        <taxon>Mycobacterium avium complex (MAC)</taxon>
    </lineage>
</organism>
<evidence type="ECO:0000313" key="3">
    <source>
        <dbReference type="Proteomes" id="UP000007329"/>
    </source>
</evidence>
<evidence type="ECO:0000313" key="2">
    <source>
        <dbReference type="EMBL" id="AFS15419.1"/>
    </source>
</evidence>
<reference evidence="2 3" key="1">
    <citation type="journal article" date="2007" name="PLoS ONE">
        <title>Molecular analysis of a leprosy immunotherapeutic bacillus provides insights into Mycobacterium evolution.</title>
        <authorList>
            <person name="Ahmed N."/>
            <person name="Saini V."/>
            <person name="Raghuvanshi S."/>
            <person name="Khurana J.P."/>
            <person name="Tyagi A.K."/>
            <person name="Tyagi A.K."/>
            <person name="Hasnain S.E."/>
        </authorList>
    </citation>
    <scope>NUCLEOTIDE SEQUENCE [LARGE SCALE GENOMIC DNA]</scope>
    <source>
        <strain evidence="3">DSM 45239 / MTCC 9506</strain>
    </source>
</reference>
<feature type="compositionally biased region" description="Polar residues" evidence="1">
    <location>
        <begin position="23"/>
        <end position="34"/>
    </location>
</feature>
<proteinExistence type="predicted"/>
<dbReference type="PATRIC" id="fig|1232724.3.peg.3453"/>
<dbReference type="HOGENOM" id="CLU_199733_0_0_11"/>
<protein>
    <submittedName>
        <fullName evidence="2">Mucin-6</fullName>
    </submittedName>
</protein>
<feature type="compositionally biased region" description="Basic and acidic residues" evidence="1">
    <location>
        <begin position="13"/>
        <end position="22"/>
    </location>
</feature>
<dbReference type="EMBL" id="CP002275">
    <property type="protein sequence ID" value="AFS15419.1"/>
    <property type="molecule type" value="Genomic_DNA"/>
</dbReference>
<accession>J9WDX0</accession>
<dbReference type="KEGG" id="mid:MIP_05074"/>
<feature type="region of interest" description="Disordered" evidence="1">
    <location>
        <begin position="8"/>
        <end position="40"/>
    </location>
</feature>
<gene>
    <name evidence="2" type="ORF">MIP_05074</name>
</gene>